<feature type="chain" id="PRO_5032561855" description="Thioredoxin domain-containing protein" evidence="1">
    <location>
        <begin position="22"/>
        <end position="325"/>
    </location>
</feature>
<dbReference type="PANTHER" id="PTHR42852:SF13">
    <property type="entry name" value="PROTEIN DIPZ"/>
    <property type="match status" value="1"/>
</dbReference>
<reference evidence="3 4" key="1">
    <citation type="submission" date="2020-04" db="EMBL/GenBank/DDBJ databases">
        <title>Luteolibacter sp. G-1-1-1 isolated from soil.</title>
        <authorList>
            <person name="Dahal R.H."/>
        </authorList>
    </citation>
    <scope>NUCLEOTIDE SEQUENCE [LARGE SCALE GENOMIC DNA]</scope>
    <source>
        <strain evidence="3 4">G-1-1-1</strain>
    </source>
</reference>
<dbReference type="AlphaFoldDB" id="A0A858RCP4"/>
<evidence type="ECO:0000259" key="2">
    <source>
        <dbReference type="PROSITE" id="PS51352"/>
    </source>
</evidence>
<feature type="signal peptide" evidence="1">
    <location>
        <begin position="1"/>
        <end position="21"/>
    </location>
</feature>
<gene>
    <name evidence="3" type="ORF">HHL09_03100</name>
</gene>
<sequence length="325" mass="35780">MVPSGLSRIAVLLLATAMAVAQEPKAPDAEGGAASPAPKKAALERVMSERGTEAEFSAALAKAKEAGIPDQALVEARFLYHVDRQEDEKLAAMLPELQKRKDSFKLEDSEIFAVREDWLAVVEYVEALAALKKGDKDRFKKHITEAFWLSPRQGSAFAPHIDRLRMEEAMRGVRIDLATKLASLLAGEEIDLARLLKDKKALLLHFWAPWNQESEASMPDFKVTAAELQKNGIAVVSLLADTEPEAIHDAKEIVSELGTPPPGAWLVDREKDSLHRLLRIQNLPSMVLVSPEGQVLFNGHPSEDGLWEALAKLSPAIKRPPVKDE</sequence>
<organism evidence="3 4">
    <name type="scientific">Luteolibacter luteus</name>
    <dbReference type="NCBI Taxonomy" id="2728835"/>
    <lineage>
        <taxon>Bacteria</taxon>
        <taxon>Pseudomonadati</taxon>
        <taxon>Verrucomicrobiota</taxon>
        <taxon>Verrucomicrobiia</taxon>
        <taxon>Verrucomicrobiales</taxon>
        <taxon>Verrucomicrobiaceae</taxon>
        <taxon>Luteolibacter</taxon>
    </lineage>
</organism>
<evidence type="ECO:0000256" key="1">
    <source>
        <dbReference type="SAM" id="SignalP"/>
    </source>
</evidence>
<dbReference type="InterPro" id="IPR036249">
    <property type="entry name" value="Thioredoxin-like_sf"/>
</dbReference>
<dbReference type="RefSeq" id="WP_169453027.1">
    <property type="nucleotide sequence ID" value="NZ_CP051774.1"/>
</dbReference>
<dbReference type="KEGG" id="luo:HHL09_03100"/>
<evidence type="ECO:0000313" key="3">
    <source>
        <dbReference type="EMBL" id="QJE94806.1"/>
    </source>
</evidence>
<accession>A0A858RCP4</accession>
<dbReference type="InterPro" id="IPR012336">
    <property type="entry name" value="Thioredoxin-like_fold"/>
</dbReference>
<keyword evidence="4" id="KW-1185">Reference proteome</keyword>
<dbReference type="Proteomes" id="UP000501812">
    <property type="component" value="Chromosome"/>
</dbReference>
<dbReference type="PROSITE" id="PS51352">
    <property type="entry name" value="THIOREDOXIN_2"/>
    <property type="match status" value="1"/>
</dbReference>
<feature type="domain" description="Thioredoxin" evidence="2">
    <location>
        <begin position="169"/>
        <end position="315"/>
    </location>
</feature>
<dbReference type="EMBL" id="CP051774">
    <property type="protein sequence ID" value="QJE94806.1"/>
    <property type="molecule type" value="Genomic_DNA"/>
</dbReference>
<dbReference type="SUPFAM" id="SSF52833">
    <property type="entry name" value="Thioredoxin-like"/>
    <property type="match status" value="1"/>
</dbReference>
<dbReference type="PANTHER" id="PTHR42852">
    <property type="entry name" value="THIOL:DISULFIDE INTERCHANGE PROTEIN DSBE"/>
    <property type="match status" value="1"/>
</dbReference>
<name>A0A858RCP4_9BACT</name>
<protein>
    <recommendedName>
        <fullName evidence="2">Thioredoxin domain-containing protein</fullName>
    </recommendedName>
</protein>
<proteinExistence type="predicted"/>
<evidence type="ECO:0000313" key="4">
    <source>
        <dbReference type="Proteomes" id="UP000501812"/>
    </source>
</evidence>
<dbReference type="InterPro" id="IPR013766">
    <property type="entry name" value="Thioredoxin_domain"/>
</dbReference>
<dbReference type="Pfam" id="PF13905">
    <property type="entry name" value="Thioredoxin_8"/>
    <property type="match status" value="1"/>
</dbReference>
<dbReference type="InterPro" id="IPR050553">
    <property type="entry name" value="Thioredoxin_ResA/DsbE_sf"/>
</dbReference>
<keyword evidence="1" id="KW-0732">Signal</keyword>
<dbReference type="Gene3D" id="3.40.30.10">
    <property type="entry name" value="Glutaredoxin"/>
    <property type="match status" value="1"/>
</dbReference>